<keyword evidence="2" id="KW-0812">Transmembrane</keyword>
<evidence type="ECO:0000256" key="1">
    <source>
        <dbReference type="SAM" id="Coils"/>
    </source>
</evidence>
<proteinExistence type="predicted"/>
<name>A0A415D4U1_9FIRM</name>
<protein>
    <submittedName>
        <fullName evidence="3">Uncharacterized protein</fullName>
    </submittedName>
</protein>
<comment type="caution">
    <text evidence="3">The sequence shown here is derived from an EMBL/GenBank/DDBJ whole genome shotgun (WGS) entry which is preliminary data.</text>
</comment>
<sequence>MSHQRSQGCGCLGCFSCFLIPAIAFPLLLAGFTYIVIIAILVWLIYVISSWAERLVKRKREERKKSKGTGVHQTVNANVPTYDMPKKKCSHCGNIECVDYKYCTNCGNPFQETIQMQMRERSRINRMQYLKNVQEEQKKIKREKELTSQGICDAIYRNAELKKQDDEDNLNQYNKLTK</sequence>
<dbReference type="AlphaFoldDB" id="A0A415D4U1"/>
<evidence type="ECO:0000313" key="4">
    <source>
        <dbReference type="Proteomes" id="UP000285832"/>
    </source>
</evidence>
<feature type="transmembrane region" description="Helical" evidence="2">
    <location>
        <begin position="34"/>
        <end position="56"/>
    </location>
</feature>
<dbReference type="RefSeq" id="WP_118279125.1">
    <property type="nucleotide sequence ID" value="NZ_JAQDJO010000017.1"/>
</dbReference>
<keyword evidence="2" id="KW-0472">Membrane</keyword>
<organism evidence="3 4">
    <name type="scientific">[Ruminococcus] lactaris</name>
    <dbReference type="NCBI Taxonomy" id="46228"/>
    <lineage>
        <taxon>Bacteria</taxon>
        <taxon>Bacillati</taxon>
        <taxon>Bacillota</taxon>
        <taxon>Clostridia</taxon>
        <taxon>Lachnospirales</taxon>
        <taxon>Lachnospiraceae</taxon>
        <taxon>Mediterraneibacter</taxon>
    </lineage>
</organism>
<reference evidence="3 4" key="1">
    <citation type="submission" date="2018-08" db="EMBL/GenBank/DDBJ databases">
        <title>A genome reference for cultivated species of the human gut microbiota.</title>
        <authorList>
            <person name="Zou Y."/>
            <person name="Xue W."/>
            <person name="Luo G."/>
        </authorList>
    </citation>
    <scope>NUCLEOTIDE SEQUENCE [LARGE SCALE GENOMIC DNA]</scope>
    <source>
        <strain evidence="3 4">AM09-9</strain>
    </source>
</reference>
<accession>A0A415D4U1</accession>
<gene>
    <name evidence="3" type="ORF">DW116_08160</name>
</gene>
<keyword evidence="1" id="KW-0175">Coiled coil</keyword>
<dbReference type="EMBL" id="QRMI01000018">
    <property type="protein sequence ID" value="RHJ61138.1"/>
    <property type="molecule type" value="Genomic_DNA"/>
</dbReference>
<evidence type="ECO:0000256" key="2">
    <source>
        <dbReference type="SAM" id="Phobius"/>
    </source>
</evidence>
<keyword evidence="2" id="KW-1133">Transmembrane helix</keyword>
<dbReference type="Proteomes" id="UP000285832">
    <property type="component" value="Unassembled WGS sequence"/>
</dbReference>
<evidence type="ECO:0000313" key="3">
    <source>
        <dbReference type="EMBL" id="RHJ61138.1"/>
    </source>
</evidence>
<feature type="coiled-coil region" evidence="1">
    <location>
        <begin position="126"/>
        <end position="176"/>
    </location>
</feature>